<dbReference type="InterPro" id="IPR007848">
    <property type="entry name" value="Small_mtfrase_dom"/>
</dbReference>
<sequence>MTDTALNLLVNELRQPAERRLWIVDENIPPQLLAPQTGTQVVGNRFDLIRAMREQGWNAELSDFDLGKLPDASIEQIIYRVSKEKAVVHHLINEAARLLGPNGKLILIGDKGEGIKTYARKAQQRLGGAKAEQKQGSVWRCELSVAQPADAPLDDQNYAQMRELDLKDAGQYLSKPGLFGWNKIDRGSAFLVENLAEMLDRPLPVEGSILDLGCGFGYLALNACAISAELTCTDNNAAALIACRANLEARGYTHAQVVASDAGDTLQQRFDTILCNPPFHAGFGVEGDLTDRFLQQTQRLLTPNGTACFVVNLHIPLERKAQGLFAQIHCHADNGHFKLIQLSKPKG</sequence>
<dbReference type="GO" id="GO:0003676">
    <property type="term" value="F:nucleic acid binding"/>
    <property type="evidence" value="ECO:0007669"/>
    <property type="project" value="InterPro"/>
</dbReference>
<organism evidence="8 9">
    <name type="scientific">Marinobacterium lutimaris</name>
    <dbReference type="NCBI Taxonomy" id="568106"/>
    <lineage>
        <taxon>Bacteria</taxon>
        <taxon>Pseudomonadati</taxon>
        <taxon>Pseudomonadota</taxon>
        <taxon>Gammaproteobacteria</taxon>
        <taxon>Oceanospirillales</taxon>
        <taxon>Oceanospirillaceae</taxon>
        <taxon>Marinobacterium</taxon>
    </lineage>
</organism>
<gene>
    <name evidence="8" type="ORF">SAMN05444390_10529</name>
</gene>
<evidence type="ECO:0000256" key="1">
    <source>
        <dbReference type="ARBA" id="ARBA00022490"/>
    </source>
</evidence>
<accession>A0A1H6D7I5</accession>
<protein>
    <submittedName>
        <fullName evidence="8">16S rRNA m(2)G 1207 methyltransferase</fullName>
    </submittedName>
</protein>
<evidence type="ECO:0000313" key="9">
    <source>
        <dbReference type="Proteomes" id="UP000236745"/>
    </source>
</evidence>
<dbReference type="PRINTS" id="PR00507">
    <property type="entry name" value="N12N6MTFRASE"/>
</dbReference>
<dbReference type="Pfam" id="PF05175">
    <property type="entry name" value="MTS"/>
    <property type="match status" value="1"/>
</dbReference>
<proteinExistence type="predicted"/>
<keyword evidence="1" id="KW-0963">Cytoplasm</keyword>
<evidence type="ECO:0000256" key="4">
    <source>
        <dbReference type="ARBA" id="ARBA00022679"/>
    </source>
</evidence>
<dbReference type="Gene3D" id="3.40.50.150">
    <property type="entry name" value="Vaccinia Virus protein VP39"/>
    <property type="match status" value="2"/>
</dbReference>
<dbReference type="Pfam" id="PF08468">
    <property type="entry name" value="MTS_N"/>
    <property type="match status" value="1"/>
</dbReference>
<dbReference type="CDD" id="cd02440">
    <property type="entry name" value="AdoMet_MTases"/>
    <property type="match status" value="1"/>
</dbReference>
<evidence type="ECO:0000256" key="5">
    <source>
        <dbReference type="ARBA" id="ARBA00022691"/>
    </source>
</evidence>
<keyword evidence="9" id="KW-1185">Reference proteome</keyword>
<evidence type="ECO:0000259" key="7">
    <source>
        <dbReference type="Pfam" id="PF08468"/>
    </source>
</evidence>
<evidence type="ECO:0000256" key="3">
    <source>
        <dbReference type="ARBA" id="ARBA00022603"/>
    </source>
</evidence>
<dbReference type="PROSITE" id="PS00092">
    <property type="entry name" value="N6_MTASE"/>
    <property type="match status" value="1"/>
</dbReference>
<dbReference type="PANTHER" id="PTHR47816:SF4">
    <property type="entry name" value="RIBOSOMAL RNA SMALL SUBUNIT METHYLTRANSFERASE C"/>
    <property type="match status" value="1"/>
</dbReference>
<feature type="domain" description="Methyltransferase small N-terminal" evidence="7">
    <location>
        <begin position="25"/>
        <end position="143"/>
    </location>
</feature>
<dbReference type="AlphaFoldDB" id="A0A1H6D7I5"/>
<dbReference type="InterPro" id="IPR002052">
    <property type="entry name" value="DNA_methylase_N6_adenine_CS"/>
</dbReference>
<dbReference type="OrthoDB" id="29650at2"/>
<name>A0A1H6D7I5_9GAMM</name>
<dbReference type="PANTHER" id="PTHR47816">
    <property type="entry name" value="RIBOSOMAL RNA SMALL SUBUNIT METHYLTRANSFERASE C"/>
    <property type="match status" value="1"/>
</dbReference>
<evidence type="ECO:0000259" key="6">
    <source>
        <dbReference type="Pfam" id="PF05175"/>
    </source>
</evidence>
<feature type="domain" description="Methyltransferase small" evidence="6">
    <location>
        <begin position="173"/>
        <end position="340"/>
    </location>
</feature>
<dbReference type="RefSeq" id="WP_104004869.1">
    <property type="nucleotide sequence ID" value="NZ_FNVQ01000005.1"/>
</dbReference>
<dbReference type="InterPro" id="IPR046977">
    <property type="entry name" value="RsmC/RlmG"/>
</dbReference>
<keyword evidence="2" id="KW-0698">rRNA processing</keyword>
<dbReference type="SUPFAM" id="SSF53335">
    <property type="entry name" value="S-adenosyl-L-methionine-dependent methyltransferases"/>
    <property type="match status" value="1"/>
</dbReference>
<reference evidence="8 9" key="1">
    <citation type="submission" date="2016-10" db="EMBL/GenBank/DDBJ databases">
        <authorList>
            <person name="de Groot N.N."/>
        </authorList>
    </citation>
    <scope>NUCLEOTIDE SEQUENCE [LARGE SCALE GENOMIC DNA]</scope>
    <source>
        <strain evidence="8 9">DSM 22012</strain>
    </source>
</reference>
<dbReference type="GO" id="GO:0008990">
    <property type="term" value="F:rRNA (guanine-N2-)-methyltransferase activity"/>
    <property type="evidence" value="ECO:0007669"/>
    <property type="project" value="InterPro"/>
</dbReference>
<dbReference type="EMBL" id="FNVQ01000005">
    <property type="protein sequence ID" value="SEG80476.1"/>
    <property type="molecule type" value="Genomic_DNA"/>
</dbReference>
<evidence type="ECO:0000256" key="2">
    <source>
        <dbReference type="ARBA" id="ARBA00022552"/>
    </source>
</evidence>
<dbReference type="InterPro" id="IPR013675">
    <property type="entry name" value="Mtase_sm_N"/>
</dbReference>
<keyword evidence="5" id="KW-0949">S-adenosyl-L-methionine</keyword>
<dbReference type="InterPro" id="IPR029063">
    <property type="entry name" value="SAM-dependent_MTases_sf"/>
</dbReference>
<dbReference type="Proteomes" id="UP000236745">
    <property type="component" value="Unassembled WGS sequence"/>
</dbReference>
<keyword evidence="4 8" id="KW-0808">Transferase</keyword>
<evidence type="ECO:0000313" key="8">
    <source>
        <dbReference type="EMBL" id="SEG80476.1"/>
    </source>
</evidence>
<keyword evidence="3 8" id="KW-0489">Methyltransferase</keyword>